<dbReference type="GO" id="GO:0005737">
    <property type="term" value="C:cytoplasm"/>
    <property type="evidence" value="ECO:0007669"/>
    <property type="project" value="UniProtKB-ARBA"/>
</dbReference>
<dbReference type="SMART" id="SM01010">
    <property type="entry name" value="AMPKBI"/>
    <property type="match status" value="1"/>
</dbReference>
<dbReference type="PANTHER" id="PTHR46316">
    <property type="entry name" value="SNF1-RELATED PROTEIN KINASE REGULATORY SUBUNIT BETA-1"/>
    <property type="match status" value="1"/>
</dbReference>
<comment type="similarity">
    <text evidence="1">Belongs to the 5'-AMP-activated protein kinase beta subunit family.</text>
</comment>
<dbReference type="Pfam" id="PF04739">
    <property type="entry name" value="AMPKBI"/>
    <property type="match status" value="1"/>
</dbReference>
<organism evidence="4 5">
    <name type="scientific">Dorcoceras hygrometricum</name>
    <dbReference type="NCBI Taxonomy" id="472368"/>
    <lineage>
        <taxon>Eukaryota</taxon>
        <taxon>Viridiplantae</taxon>
        <taxon>Streptophyta</taxon>
        <taxon>Embryophyta</taxon>
        <taxon>Tracheophyta</taxon>
        <taxon>Spermatophyta</taxon>
        <taxon>Magnoliopsida</taxon>
        <taxon>eudicotyledons</taxon>
        <taxon>Gunneridae</taxon>
        <taxon>Pentapetalae</taxon>
        <taxon>asterids</taxon>
        <taxon>lamiids</taxon>
        <taxon>Lamiales</taxon>
        <taxon>Gesneriaceae</taxon>
        <taxon>Didymocarpoideae</taxon>
        <taxon>Trichosporeae</taxon>
        <taxon>Loxocarpinae</taxon>
        <taxon>Dorcoceras</taxon>
    </lineage>
</organism>
<feature type="region of interest" description="Disordered" evidence="2">
    <location>
        <begin position="1"/>
        <end position="63"/>
    </location>
</feature>
<dbReference type="OrthoDB" id="1300289at2759"/>
<dbReference type="Gene3D" id="6.20.250.60">
    <property type="match status" value="1"/>
</dbReference>
<dbReference type="InterPro" id="IPR043554">
    <property type="entry name" value="KINB"/>
</dbReference>
<feature type="domain" description="Association with the SNF1 complex (ASC)" evidence="3">
    <location>
        <begin position="13"/>
        <end position="88"/>
    </location>
</feature>
<dbReference type="EMBL" id="KV000872">
    <property type="protein sequence ID" value="KZV39919.1"/>
    <property type="molecule type" value="Genomic_DNA"/>
</dbReference>
<dbReference type="Proteomes" id="UP000250235">
    <property type="component" value="Unassembled WGS sequence"/>
</dbReference>
<dbReference type="SUPFAM" id="SSF160219">
    <property type="entry name" value="AMPKBI-like"/>
    <property type="match status" value="1"/>
</dbReference>
<dbReference type="PANTHER" id="PTHR46316:SF5">
    <property type="entry name" value="SNF1-RELATED PROTEIN KINASE REGULATORY SUBUNIT BETA-3"/>
    <property type="match status" value="1"/>
</dbReference>
<reference evidence="4 5" key="1">
    <citation type="journal article" date="2015" name="Proc. Natl. Acad. Sci. U.S.A.">
        <title>The resurrection genome of Boea hygrometrica: A blueprint for survival of dehydration.</title>
        <authorList>
            <person name="Xiao L."/>
            <person name="Yang G."/>
            <person name="Zhang L."/>
            <person name="Yang X."/>
            <person name="Zhao S."/>
            <person name="Ji Z."/>
            <person name="Zhou Q."/>
            <person name="Hu M."/>
            <person name="Wang Y."/>
            <person name="Chen M."/>
            <person name="Xu Y."/>
            <person name="Jin H."/>
            <person name="Xiao X."/>
            <person name="Hu G."/>
            <person name="Bao F."/>
            <person name="Hu Y."/>
            <person name="Wan P."/>
            <person name="Li L."/>
            <person name="Deng X."/>
            <person name="Kuang T."/>
            <person name="Xiang C."/>
            <person name="Zhu J.K."/>
            <person name="Oliver M.J."/>
            <person name="He Y."/>
        </authorList>
    </citation>
    <scope>NUCLEOTIDE SEQUENCE [LARGE SCALE GENOMIC DNA]</scope>
    <source>
        <strain evidence="5">cv. XS01</strain>
    </source>
</reference>
<keyword evidence="5" id="KW-1185">Reference proteome</keyword>
<evidence type="ECO:0000256" key="1">
    <source>
        <dbReference type="ARBA" id="ARBA00010926"/>
    </source>
</evidence>
<feature type="compositionally biased region" description="Basic residues" evidence="2">
    <location>
        <begin position="430"/>
        <end position="441"/>
    </location>
</feature>
<gene>
    <name evidence="4" type="ORF">F511_22746</name>
</gene>
<name>A0A2Z7BZK6_9LAMI</name>
<feature type="region of interest" description="Disordered" evidence="2">
    <location>
        <begin position="417"/>
        <end position="441"/>
    </location>
</feature>
<dbReference type="AlphaFoldDB" id="A0A2Z7BZK6"/>
<protein>
    <recommendedName>
        <fullName evidence="3">Association with the SNF1 complex (ASC) domain-containing protein</fullName>
    </recommendedName>
</protein>
<accession>A0A2Z7BZK6</accession>
<dbReference type="InterPro" id="IPR037256">
    <property type="entry name" value="ASC_dom_sf"/>
</dbReference>
<sequence>MQDQVNVVGFDIPNSPDASYNNVYPGNEDEGREPPSLPPHLQHTLLNHPRTGDPGASHLPSPQNVTLNHLYIENRESTRSVSEAFVPMEVIEPLSHPSYFNNPLPLATQNRLFPIHSMPSSDLLLSKSLSPHAVPAQFKSWPRVSTKWVEWIERLQPYFWDQWKTQGLGHLVDMSKARGSCLVSSAEYLPLACSLSTGRVYNLGAMRLGSFYKGMNSCVANNPLSRLGGVAWFLQLWAAAYFSRLFSFPNFSAPLTTITLMQGRLDLSDVEFITFLQAKSFVDLTPPSKPHIGSFSQPWITVHPLFRDESKESIFDVLFTACVHHRFLIVDCVGGRPSAVARANVDFSHLYSEIDDGRLSKATVDLFSGIPSHFRSPIRVCAPEEENPFPSWWDSRCAVLAPMFNYPSAKSKKSVALVEKPTEPSPAQVKSKKRKTSSAPS</sequence>
<evidence type="ECO:0000259" key="3">
    <source>
        <dbReference type="SMART" id="SM01010"/>
    </source>
</evidence>
<evidence type="ECO:0000313" key="4">
    <source>
        <dbReference type="EMBL" id="KZV39919.1"/>
    </source>
</evidence>
<evidence type="ECO:0000256" key="2">
    <source>
        <dbReference type="SAM" id="MobiDB-lite"/>
    </source>
</evidence>
<proteinExistence type="inferred from homology"/>
<dbReference type="InterPro" id="IPR006828">
    <property type="entry name" value="ASC_dom"/>
</dbReference>
<evidence type="ECO:0000313" key="5">
    <source>
        <dbReference type="Proteomes" id="UP000250235"/>
    </source>
</evidence>